<dbReference type="PANTHER" id="PTHR43281:SF1">
    <property type="entry name" value="FARNESYL DIPHOSPHATE SYNTHASE"/>
    <property type="match status" value="1"/>
</dbReference>
<keyword evidence="6" id="KW-0414">Isoprene biosynthesis</keyword>
<dbReference type="PROSITE" id="PS00444">
    <property type="entry name" value="POLYPRENYL_SYNTHASE_2"/>
    <property type="match status" value="1"/>
</dbReference>
<dbReference type="SFLD" id="SFLDG01017">
    <property type="entry name" value="Polyprenyl_Transferase_Like"/>
    <property type="match status" value="1"/>
</dbReference>
<dbReference type="EMBL" id="MEUI01000023">
    <property type="protein sequence ID" value="OGC34066.1"/>
    <property type="molecule type" value="Genomic_DNA"/>
</dbReference>
<proteinExistence type="inferred from homology"/>
<dbReference type="SFLD" id="SFLDS00005">
    <property type="entry name" value="Isoprenoid_Synthase_Type_I"/>
    <property type="match status" value="1"/>
</dbReference>
<evidence type="ECO:0000313" key="8">
    <source>
        <dbReference type="EMBL" id="OGC34066.1"/>
    </source>
</evidence>
<comment type="similarity">
    <text evidence="2 7">Belongs to the FPP/GGPP synthase family.</text>
</comment>
<evidence type="ECO:0000256" key="5">
    <source>
        <dbReference type="ARBA" id="ARBA00022842"/>
    </source>
</evidence>
<comment type="caution">
    <text evidence="8">The sequence shown here is derived from an EMBL/GenBank/DDBJ whole genome shotgun (WGS) entry which is preliminary data.</text>
</comment>
<dbReference type="Proteomes" id="UP000177309">
    <property type="component" value="Unassembled WGS sequence"/>
</dbReference>
<organism evidence="8 9">
    <name type="scientific">candidate division WOR-1 bacterium RIFOXYC2_FULL_41_25</name>
    <dbReference type="NCBI Taxonomy" id="1802586"/>
    <lineage>
        <taxon>Bacteria</taxon>
        <taxon>Bacillati</taxon>
        <taxon>Saganbacteria</taxon>
    </lineage>
</organism>
<dbReference type="NCBIfam" id="NF045485">
    <property type="entry name" value="FPPsyn"/>
    <property type="match status" value="1"/>
</dbReference>
<comment type="cofactor">
    <cofactor evidence="1">
        <name>Mg(2+)</name>
        <dbReference type="ChEBI" id="CHEBI:18420"/>
    </cofactor>
</comment>
<evidence type="ECO:0000256" key="2">
    <source>
        <dbReference type="ARBA" id="ARBA00006706"/>
    </source>
</evidence>
<dbReference type="FunFam" id="1.10.600.10:FF:000001">
    <property type="entry name" value="Geranylgeranyl diphosphate synthase"/>
    <property type="match status" value="1"/>
</dbReference>
<dbReference type="GO" id="GO:0004659">
    <property type="term" value="F:prenyltransferase activity"/>
    <property type="evidence" value="ECO:0007669"/>
    <property type="project" value="InterPro"/>
</dbReference>
<evidence type="ECO:0000256" key="1">
    <source>
        <dbReference type="ARBA" id="ARBA00001946"/>
    </source>
</evidence>
<dbReference type="InterPro" id="IPR033749">
    <property type="entry name" value="Polyprenyl_synt_CS"/>
</dbReference>
<evidence type="ECO:0000256" key="7">
    <source>
        <dbReference type="RuleBase" id="RU004466"/>
    </source>
</evidence>
<keyword evidence="4" id="KW-0479">Metal-binding</keyword>
<evidence type="ECO:0000313" key="9">
    <source>
        <dbReference type="Proteomes" id="UP000177309"/>
    </source>
</evidence>
<dbReference type="GO" id="GO:0016114">
    <property type="term" value="P:terpenoid biosynthetic process"/>
    <property type="evidence" value="ECO:0007669"/>
    <property type="project" value="UniProtKB-ARBA"/>
</dbReference>
<accession>A0A1F4TN09</accession>
<dbReference type="Pfam" id="PF00348">
    <property type="entry name" value="polyprenyl_synt"/>
    <property type="match status" value="1"/>
</dbReference>
<dbReference type="InterPro" id="IPR008949">
    <property type="entry name" value="Isoprenoid_synthase_dom_sf"/>
</dbReference>
<dbReference type="CDD" id="cd00685">
    <property type="entry name" value="Trans_IPPS_HT"/>
    <property type="match status" value="1"/>
</dbReference>
<gene>
    <name evidence="8" type="ORF">A2462_01190</name>
</gene>
<sequence length="274" mass="30340">MRIENLKDINKALDKYLPRKGKLAQAMRYSVFAGGKLFRPILCLATAEALAKPAKKILPIACAIEMIHTFTLIHDDLPAMDDSDYRRGKLTCHKKFDRATAVLAGDALNTLAFEILARETNNAEVVEEVAAALMAVVEGQFLDIKSEGKRISLAKLKIIHNMKTAALLKVCVRATAIRLKASPKKLKALTKYAEHLGLAFQIADDILDATSTQKQLGKPVKTDNKKGFPYLLGLEKSMKLADLERKKALAALKDFGPQGNSLRQITRFVVEREK</sequence>
<dbReference type="InterPro" id="IPR000092">
    <property type="entry name" value="Polyprenyl_synt"/>
</dbReference>
<dbReference type="SUPFAM" id="SSF48576">
    <property type="entry name" value="Terpenoid synthases"/>
    <property type="match status" value="1"/>
</dbReference>
<evidence type="ECO:0000256" key="3">
    <source>
        <dbReference type="ARBA" id="ARBA00022679"/>
    </source>
</evidence>
<name>A0A1F4TN09_UNCSA</name>
<keyword evidence="3 7" id="KW-0808">Transferase</keyword>
<dbReference type="InterPro" id="IPR053378">
    <property type="entry name" value="Prenyl_diphosphate_synthase"/>
</dbReference>
<dbReference type="Gene3D" id="1.10.600.10">
    <property type="entry name" value="Farnesyl Diphosphate Synthase"/>
    <property type="match status" value="1"/>
</dbReference>
<dbReference type="GO" id="GO:0005737">
    <property type="term" value="C:cytoplasm"/>
    <property type="evidence" value="ECO:0007669"/>
    <property type="project" value="UniProtKB-ARBA"/>
</dbReference>
<dbReference type="GO" id="GO:0046872">
    <property type="term" value="F:metal ion binding"/>
    <property type="evidence" value="ECO:0007669"/>
    <property type="project" value="UniProtKB-KW"/>
</dbReference>
<dbReference type="AlphaFoldDB" id="A0A1F4TN09"/>
<protein>
    <recommendedName>
        <fullName evidence="10">Geranyl transferase</fullName>
    </recommendedName>
</protein>
<evidence type="ECO:0000256" key="6">
    <source>
        <dbReference type="ARBA" id="ARBA00023229"/>
    </source>
</evidence>
<evidence type="ECO:0000256" key="4">
    <source>
        <dbReference type="ARBA" id="ARBA00022723"/>
    </source>
</evidence>
<reference evidence="8 9" key="1">
    <citation type="journal article" date="2016" name="Nat. Commun.">
        <title>Thousands of microbial genomes shed light on interconnected biogeochemical processes in an aquifer system.</title>
        <authorList>
            <person name="Anantharaman K."/>
            <person name="Brown C.T."/>
            <person name="Hug L.A."/>
            <person name="Sharon I."/>
            <person name="Castelle C.J."/>
            <person name="Probst A.J."/>
            <person name="Thomas B.C."/>
            <person name="Singh A."/>
            <person name="Wilkins M.J."/>
            <person name="Karaoz U."/>
            <person name="Brodie E.L."/>
            <person name="Williams K.H."/>
            <person name="Hubbard S.S."/>
            <person name="Banfield J.F."/>
        </authorList>
    </citation>
    <scope>NUCLEOTIDE SEQUENCE [LARGE SCALE GENOMIC DNA]</scope>
</reference>
<evidence type="ECO:0008006" key="10">
    <source>
        <dbReference type="Google" id="ProtNLM"/>
    </source>
</evidence>
<dbReference type="PANTHER" id="PTHR43281">
    <property type="entry name" value="FARNESYL DIPHOSPHATE SYNTHASE"/>
    <property type="match status" value="1"/>
</dbReference>
<keyword evidence="5" id="KW-0460">Magnesium</keyword>
<dbReference type="PROSITE" id="PS00723">
    <property type="entry name" value="POLYPRENYL_SYNTHASE_1"/>
    <property type="match status" value="1"/>
</dbReference>